<feature type="transmembrane region" description="Helical" evidence="9">
    <location>
        <begin position="343"/>
        <end position="361"/>
    </location>
</feature>
<dbReference type="PANTHER" id="PTHR23502">
    <property type="entry name" value="MAJOR FACILITATOR SUPERFAMILY"/>
    <property type="match status" value="1"/>
</dbReference>
<feature type="transmembrane region" description="Helical" evidence="9">
    <location>
        <begin position="140"/>
        <end position="158"/>
    </location>
</feature>
<keyword evidence="6 9" id="KW-0472">Membrane</keyword>
<evidence type="ECO:0000256" key="8">
    <source>
        <dbReference type="SAM" id="MobiDB-lite"/>
    </source>
</evidence>
<evidence type="ECO:0000256" key="3">
    <source>
        <dbReference type="ARBA" id="ARBA00022475"/>
    </source>
</evidence>
<dbReference type="Pfam" id="PF07690">
    <property type="entry name" value="MFS_1"/>
    <property type="match status" value="1"/>
</dbReference>
<feature type="transmembrane region" description="Helical" evidence="9">
    <location>
        <begin position="71"/>
        <end position="93"/>
    </location>
</feature>
<evidence type="ECO:0000256" key="6">
    <source>
        <dbReference type="ARBA" id="ARBA00023136"/>
    </source>
</evidence>
<evidence type="ECO:0000256" key="2">
    <source>
        <dbReference type="ARBA" id="ARBA00022448"/>
    </source>
</evidence>
<protein>
    <recommendedName>
        <fullName evidence="10">Major facilitator superfamily (MFS) profile domain-containing protein</fullName>
    </recommendedName>
</protein>
<feature type="transmembrane region" description="Helical" evidence="9">
    <location>
        <begin position="408"/>
        <end position="429"/>
    </location>
</feature>
<dbReference type="PROSITE" id="PS50850">
    <property type="entry name" value="MFS"/>
    <property type="match status" value="1"/>
</dbReference>
<dbReference type="Proteomes" id="UP001358417">
    <property type="component" value="Unassembled WGS sequence"/>
</dbReference>
<evidence type="ECO:0000256" key="7">
    <source>
        <dbReference type="ARBA" id="ARBA00038459"/>
    </source>
</evidence>
<keyword evidence="4 9" id="KW-0812">Transmembrane</keyword>
<keyword evidence="3" id="KW-1003">Cell membrane</keyword>
<feature type="domain" description="Major facilitator superfamily (MFS) profile" evidence="10">
    <location>
        <begin position="73"/>
        <end position="500"/>
    </location>
</feature>
<evidence type="ECO:0000256" key="5">
    <source>
        <dbReference type="ARBA" id="ARBA00022989"/>
    </source>
</evidence>
<dbReference type="EMBL" id="JAVRRD010000021">
    <property type="protein sequence ID" value="KAK5048588.1"/>
    <property type="molecule type" value="Genomic_DNA"/>
</dbReference>
<evidence type="ECO:0000256" key="4">
    <source>
        <dbReference type="ARBA" id="ARBA00022692"/>
    </source>
</evidence>
<dbReference type="InterPro" id="IPR011701">
    <property type="entry name" value="MFS"/>
</dbReference>
<reference evidence="11 12" key="1">
    <citation type="submission" date="2023-08" db="EMBL/GenBank/DDBJ databases">
        <title>Black Yeasts Isolated from many extreme environments.</title>
        <authorList>
            <person name="Coleine C."/>
            <person name="Stajich J.E."/>
            <person name="Selbmann L."/>
        </authorList>
    </citation>
    <scope>NUCLEOTIDE SEQUENCE [LARGE SCALE GENOMIC DNA]</scope>
    <source>
        <strain evidence="11 12">CCFEE 5792</strain>
    </source>
</reference>
<proteinExistence type="inferred from homology"/>
<evidence type="ECO:0000313" key="12">
    <source>
        <dbReference type="Proteomes" id="UP001358417"/>
    </source>
</evidence>
<gene>
    <name evidence="11" type="ORF">LTR84_005679</name>
</gene>
<name>A0AAV9N310_9EURO</name>
<feature type="transmembrane region" description="Helical" evidence="9">
    <location>
        <begin position="296"/>
        <end position="323"/>
    </location>
</feature>
<keyword evidence="5 9" id="KW-1133">Transmembrane helix</keyword>
<feature type="transmembrane region" description="Helical" evidence="9">
    <location>
        <begin position="382"/>
        <end position="402"/>
    </location>
</feature>
<dbReference type="SUPFAM" id="SSF103473">
    <property type="entry name" value="MFS general substrate transporter"/>
    <property type="match status" value="1"/>
</dbReference>
<evidence type="ECO:0000313" key="11">
    <source>
        <dbReference type="EMBL" id="KAK5048588.1"/>
    </source>
</evidence>
<organism evidence="11 12">
    <name type="scientific">Exophiala bonariae</name>
    <dbReference type="NCBI Taxonomy" id="1690606"/>
    <lineage>
        <taxon>Eukaryota</taxon>
        <taxon>Fungi</taxon>
        <taxon>Dikarya</taxon>
        <taxon>Ascomycota</taxon>
        <taxon>Pezizomycotina</taxon>
        <taxon>Eurotiomycetes</taxon>
        <taxon>Chaetothyriomycetidae</taxon>
        <taxon>Chaetothyriales</taxon>
        <taxon>Herpotrichiellaceae</taxon>
        <taxon>Exophiala</taxon>
    </lineage>
</organism>
<feature type="transmembrane region" description="Helical" evidence="9">
    <location>
        <begin position="197"/>
        <end position="219"/>
    </location>
</feature>
<dbReference type="RefSeq" id="XP_064703947.1">
    <property type="nucleotide sequence ID" value="XM_064849244.1"/>
</dbReference>
<keyword evidence="12" id="KW-1185">Reference proteome</keyword>
<comment type="subcellular location">
    <subcellularLocation>
        <location evidence="1">Cell membrane</location>
        <topology evidence="1">Multi-pass membrane protein</topology>
    </subcellularLocation>
</comment>
<evidence type="ECO:0000259" key="10">
    <source>
        <dbReference type="PROSITE" id="PS50850"/>
    </source>
</evidence>
<feature type="region of interest" description="Disordered" evidence="8">
    <location>
        <begin position="521"/>
        <end position="549"/>
    </location>
</feature>
<feature type="transmembrane region" description="Helical" evidence="9">
    <location>
        <begin position="231"/>
        <end position="256"/>
    </location>
</feature>
<sequence length="560" mass="61689">MTSNNVENFDEPVVPPKRLSYWALMTDQGAVTDDILHHDYEGSGTENDPYMVTWIPDDPRNPLNFSLKRKIIILGTTAFATLIVSFTSSAYVGSLSMVIHHFGVSNEVATLGLSLFILGFAIGPLIWAPLSETIGRQIPFFFSFLIMAAFTGSCAGAQNIESLIILRFFAGAFGSSPLTNAGGVISDLFNAKQRGLGLCLFAATPYLGPALGPSIGGYLGTAAGWRWIEGFLALCTLLVWVLVSFLVPETYAPVLLRKRAEKLTKMTGQSYGSKTDLEKGKVTLTKRLQTALSRPWIVLVHEPIVLLFTFYTAIVYGTLYMLFGAFPVVYEEGRGWSPGQGGLPFLGVMVGIFIGTIYSVFDNKRYVRVQERHDGFAPPEARLPLCMVASTTLPISMFWFAFSNSPSTHWMVSVAAMVPFGFGIMLIYLGVVNYLLDAYTVYAASVLAGMSIIRYMFGAIFPLFTTPMYRALGIHWASSIPAFISVLCLPIPFLFYKYGSAIRSRCRFAAESQQYTQKLQEAASRRGINQEGPKKEEEKSTSSVIPKSDDLELQRVVSVH</sequence>
<evidence type="ECO:0000256" key="9">
    <source>
        <dbReference type="SAM" id="Phobius"/>
    </source>
</evidence>
<feature type="transmembrane region" description="Helical" evidence="9">
    <location>
        <begin position="476"/>
        <end position="496"/>
    </location>
</feature>
<feature type="transmembrane region" description="Helical" evidence="9">
    <location>
        <begin position="164"/>
        <end position="185"/>
    </location>
</feature>
<evidence type="ECO:0000256" key="1">
    <source>
        <dbReference type="ARBA" id="ARBA00004651"/>
    </source>
</evidence>
<dbReference type="GeneID" id="89973854"/>
<dbReference type="GO" id="GO:0022857">
    <property type="term" value="F:transmembrane transporter activity"/>
    <property type="evidence" value="ECO:0007669"/>
    <property type="project" value="InterPro"/>
</dbReference>
<dbReference type="AlphaFoldDB" id="A0AAV9N310"/>
<accession>A0AAV9N310</accession>
<dbReference type="CDD" id="cd17323">
    <property type="entry name" value="MFS_Tpo1_MDR_like"/>
    <property type="match status" value="1"/>
</dbReference>
<comment type="similarity">
    <text evidence="7">Belongs to the major facilitator superfamily. DHA1 family. Polyamines/proton antiporter (TC 2.A.1.2.16) subfamily.</text>
</comment>
<dbReference type="Gene3D" id="1.20.1250.20">
    <property type="entry name" value="MFS general substrate transporter like domains"/>
    <property type="match status" value="1"/>
</dbReference>
<dbReference type="InterPro" id="IPR036259">
    <property type="entry name" value="MFS_trans_sf"/>
</dbReference>
<dbReference type="FunFam" id="1.20.1250.20:FF:000011">
    <property type="entry name" value="MFS multidrug transporter, putative"/>
    <property type="match status" value="1"/>
</dbReference>
<feature type="transmembrane region" description="Helical" evidence="9">
    <location>
        <begin position="108"/>
        <end position="128"/>
    </location>
</feature>
<feature type="transmembrane region" description="Helical" evidence="9">
    <location>
        <begin position="441"/>
        <end position="464"/>
    </location>
</feature>
<dbReference type="InterPro" id="IPR020846">
    <property type="entry name" value="MFS_dom"/>
</dbReference>
<dbReference type="GO" id="GO:0005886">
    <property type="term" value="C:plasma membrane"/>
    <property type="evidence" value="ECO:0007669"/>
    <property type="project" value="UniProtKB-SubCell"/>
</dbReference>
<keyword evidence="2" id="KW-0813">Transport</keyword>
<dbReference type="PANTHER" id="PTHR23502:SF186">
    <property type="entry name" value="MAJOR FACILITATOR SUPERFAMILY (MFS) PROFILE DOMAIN-CONTAINING PROTEIN"/>
    <property type="match status" value="1"/>
</dbReference>
<comment type="caution">
    <text evidence="11">The sequence shown here is derived from an EMBL/GenBank/DDBJ whole genome shotgun (WGS) entry which is preliminary data.</text>
</comment>